<dbReference type="RefSeq" id="WP_104000251.1">
    <property type="nucleotide sequence ID" value="NZ_FNVP01000009.1"/>
</dbReference>
<dbReference type="EMBL" id="FNVP01000009">
    <property type="protein sequence ID" value="SEG29387.1"/>
    <property type="molecule type" value="Genomic_DNA"/>
</dbReference>
<dbReference type="OrthoDB" id="1430532at2"/>
<reference evidence="2" key="1">
    <citation type="submission" date="2016-10" db="EMBL/GenBank/DDBJ databases">
        <authorList>
            <person name="Varghese N."/>
            <person name="Submissions S."/>
        </authorList>
    </citation>
    <scope>NUCLEOTIDE SEQUENCE [LARGE SCALE GENOMIC DNA]</scope>
    <source>
        <strain evidence="2">CGMCC 1.9230</strain>
    </source>
</reference>
<evidence type="ECO:0000313" key="1">
    <source>
        <dbReference type="EMBL" id="SEG29387.1"/>
    </source>
</evidence>
<organism evidence="1 2">
    <name type="scientific">Flavobacterium urumqiense</name>
    <dbReference type="NCBI Taxonomy" id="935224"/>
    <lineage>
        <taxon>Bacteria</taxon>
        <taxon>Pseudomonadati</taxon>
        <taxon>Bacteroidota</taxon>
        <taxon>Flavobacteriia</taxon>
        <taxon>Flavobacteriales</taxon>
        <taxon>Flavobacteriaceae</taxon>
        <taxon>Flavobacterium</taxon>
    </lineage>
</organism>
<keyword evidence="2" id="KW-1185">Reference proteome</keyword>
<evidence type="ECO:0000313" key="2">
    <source>
        <dbReference type="Proteomes" id="UP000236737"/>
    </source>
</evidence>
<dbReference type="Pfam" id="PF21857">
    <property type="entry name" value="DUF6913"/>
    <property type="match status" value="1"/>
</dbReference>
<dbReference type="AlphaFoldDB" id="A0A1H5Z161"/>
<protein>
    <submittedName>
        <fullName evidence="1">Uncharacterized protein</fullName>
    </submittedName>
</protein>
<dbReference type="Proteomes" id="UP000236737">
    <property type="component" value="Unassembled WGS sequence"/>
</dbReference>
<accession>A0A1H5Z161</accession>
<gene>
    <name evidence="1" type="ORF">SAMN04488130_10919</name>
</gene>
<sequence length="175" mass="20232">MFLNYIKDFYVKKKLKNSLHNLKSNILSVGIQTVGLLIDASHFTEKEALIKELIANGIPEKSIKTIVYKDRFKLNDVNSQPGFSDKHLSWNGAIENPNVNDFINEKFDLLISYYDVEKAILMLITHNSKAVFKVGFSTIDKKLNHLTIGTNVKNYKVFTDELFRYIKLFKQNIIQ</sequence>
<name>A0A1H5Z161_9FLAO</name>
<dbReference type="InterPro" id="IPR054207">
    <property type="entry name" value="DUF6913"/>
</dbReference>
<proteinExistence type="predicted"/>